<keyword evidence="3" id="KW-0408">Iron</keyword>
<dbReference type="SUPFAM" id="SSF51905">
    <property type="entry name" value="FAD/NAD(P)-binding domain"/>
    <property type="match status" value="1"/>
</dbReference>
<keyword evidence="4" id="KW-0411">Iron-sulfur</keyword>
<organism evidence="7 8">
    <name type="scientific">Deinococcus cellulosilyticus (strain DSM 18568 / NBRC 106333 / KACC 11606 / 5516J-15)</name>
    <dbReference type="NCBI Taxonomy" id="1223518"/>
    <lineage>
        <taxon>Bacteria</taxon>
        <taxon>Thermotogati</taxon>
        <taxon>Deinococcota</taxon>
        <taxon>Deinococci</taxon>
        <taxon>Deinococcales</taxon>
        <taxon>Deinococcaceae</taxon>
        <taxon>Deinococcus</taxon>
    </lineage>
</organism>
<evidence type="ECO:0000313" key="8">
    <source>
        <dbReference type="Proteomes" id="UP000321306"/>
    </source>
</evidence>
<dbReference type="AlphaFoldDB" id="A0A511MVW5"/>
<dbReference type="Gene3D" id="2.102.10.10">
    <property type="entry name" value="Rieske [2Fe-2S] iron-sulphur domain"/>
    <property type="match status" value="1"/>
</dbReference>
<keyword evidence="8" id="KW-1185">Reference proteome</keyword>
<dbReference type="PANTHER" id="PTHR13847">
    <property type="entry name" value="SARCOSINE DEHYDROGENASE-RELATED"/>
    <property type="match status" value="1"/>
</dbReference>
<protein>
    <submittedName>
        <fullName evidence="7">Oxidoreductase</fullName>
    </submittedName>
</protein>
<dbReference type="GO" id="GO:0051537">
    <property type="term" value="F:2 iron, 2 sulfur cluster binding"/>
    <property type="evidence" value="ECO:0007669"/>
    <property type="project" value="UniProtKB-KW"/>
</dbReference>
<dbReference type="GO" id="GO:0005737">
    <property type="term" value="C:cytoplasm"/>
    <property type="evidence" value="ECO:0007669"/>
    <property type="project" value="TreeGrafter"/>
</dbReference>
<proteinExistence type="predicted"/>
<name>A0A511MVW5_DEIC1</name>
<dbReference type="Pfam" id="PF01266">
    <property type="entry name" value="DAO"/>
    <property type="match status" value="1"/>
</dbReference>
<sequence length="486" mass="53849">MPTYSHWMMDLPEYPALDRDLIADAVVIGGGIAGLSTAYQLALSGLKVVVLERDKIGSGETPRSSAQVTSSLDFFYKELVSIHGRDTTKLIYQSHSAAIDEIERITRAENIDCGFIRLPGYLVPAPGDEDNIQEEASVHRGLGFDTTLSDTPAYATGFGQSIRYNNQGQIHPLKYIIGLARAIENRGGAIFCSSPVMSYTGDHVVTEQGHTVHARHVVVASNAPVGERGKYSFRYSPYRTYIMTMKLTGQIEPALFYDTSDPYFYVRPDGDVLLIGGADHRVGEPEYPEQRWQDIEDWTRAHFPVSERVDTWSGQVFNSADGIGFLGKAGDVYVITGDTGNGLTNATIGSMIIRDQVLGVENPWAEVYSPNRMPRGNYTEWVSEAGRSIMHLFDWFRSAEMVQNLQPGQGNIVRKGMSKYAVYRDEHGELHACSAMCTHMGCEVSWNSAEETWDCPCHGSRFTRDGEVLTGPARAPLAKIKEPQLE</sequence>
<dbReference type="FunFam" id="2.102.10.10:FF:000014">
    <property type="entry name" value="Oxidoreductase, FAD dependent"/>
    <property type="match status" value="1"/>
</dbReference>
<dbReference type="Gene3D" id="3.50.50.60">
    <property type="entry name" value="FAD/NAD(P)-binding domain"/>
    <property type="match status" value="1"/>
</dbReference>
<dbReference type="InterPro" id="IPR036188">
    <property type="entry name" value="FAD/NAD-bd_sf"/>
</dbReference>
<evidence type="ECO:0000256" key="2">
    <source>
        <dbReference type="ARBA" id="ARBA00022723"/>
    </source>
</evidence>
<dbReference type="InterPro" id="IPR017941">
    <property type="entry name" value="Rieske_2Fe-2S"/>
</dbReference>
<evidence type="ECO:0000256" key="3">
    <source>
        <dbReference type="ARBA" id="ARBA00023004"/>
    </source>
</evidence>
<keyword evidence="5" id="KW-1015">Disulfide bond</keyword>
<dbReference type="RefSeq" id="WP_146881858.1">
    <property type="nucleotide sequence ID" value="NZ_BJXB01000001.1"/>
</dbReference>
<evidence type="ECO:0000256" key="5">
    <source>
        <dbReference type="ARBA" id="ARBA00023157"/>
    </source>
</evidence>
<dbReference type="InterPro" id="IPR036922">
    <property type="entry name" value="Rieske_2Fe-2S_sf"/>
</dbReference>
<dbReference type="EMBL" id="BJXB01000001">
    <property type="protein sequence ID" value="GEM44725.1"/>
    <property type="molecule type" value="Genomic_DNA"/>
</dbReference>
<gene>
    <name evidence="7" type="ORF">DC3_03600</name>
</gene>
<dbReference type="PANTHER" id="PTHR13847:SF281">
    <property type="entry name" value="FAD DEPENDENT OXIDOREDUCTASE DOMAIN-CONTAINING PROTEIN"/>
    <property type="match status" value="1"/>
</dbReference>
<reference evidence="7 8" key="1">
    <citation type="submission" date="2019-07" db="EMBL/GenBank/DDBJ databases">
        <title>Whole genome shotgun sequence of Deinococcus cellulosilyticus NBRC 106333.</title>
        <authorList>
            <person name="Hosoyama A."/>
            <person name="Uohara A."/>
            <person name="Ohji S."/>
            <person name="Ichikawa N."/>
        </authorList>
    </citation>
    <scope>NUCLEOTIDE SEQUENCE [LARGE SCALE GENOMIC DNA]</scope>
    <source>
        <strain evidence="7 8">NBRC 106333</strain>
    </source>
</reference>
<dbReference type="InterPro" id="IPR006076">
    <property type="entry name" value="FAD-dep_OxRdtase"/>
</dbReference>
<keyword evidence="1" id="KW-0001">2Fe-2S</keyword>
<evidence type="ECO:0000256" key="4">
    <source>
        <dbReference type="ARBA" id="ARBA00023014"/>
    </source>
</evidence>
<dbReference type="GO" id="GO:0016020">
    <property type="term" value="C:membrane"/>
    <property type="evidence" value="ECO:0007669"/>
    <property type="project" value="InterPro"/>
</dbReference>
<evidence type="ECO:0000256" key="1">
    <source>
        <dbReference type="ARBA" id="ARBA00022714"/>
    </source>
</evidence>
<dbReference type="PROSITE" id="PS51296">
    <property type="entry name" value="RIESKE"/>
    <property type="match status" value="1"/>
</dbReference>
<dbReference type="OrthoDB" id="9767869at2"/>
<dbReference type="InterPro" id="IPR038010">
    <property type="entry name" value="YhfW_C"/>
</dbReference>
<dbReference type="Proteomes" id="UP000321306">
    <property type="component" value="Unassembled WGS sequence"/>
</dbReference>
<dbReference type="Pfam" id="PF00355">
    <property type="entry name" value="Rieske"/>
    <property type="match status" value="1"/>
</dbReference>
<dbReference type="Gene3D" id="3.30.9.10">
    <property type="entry name" value="D-Amino Acid Oxidase, subunit A, domain 2"/>
    <property type="match status" value="1"/>
</dbReference>
<evidence type="ECO:0000313" key="7">
    <source>
        <dbReference type="EMBL" id="GEM44725.1"/>
    </source>
</evidence>
<comment type="caution">
    <text evidence="7">The sequence shown here is derived from an EMBL/GenBank/DDBJ whole genome shotgun (WGS) entry which is preliminary data.</text>
</comment>
<feature type="domain" description="Rieske" evidence="6">
    <location>
        <begin position="397"/>
        <end position="486"/>
    </location>
</feature>
<evidence type="ECO:0000259" key="6">
    <source>
        <dbReference type="PROSITE" id="PS51296"/>
    </source>
</evidence>
<accession>A0A511MVW5</accession>
<dbReference type="SUPFAM" id="SSF50022">
    <property type="entry name" value="ISP domain"/>
    <property type="match status" value="1"/>
</dbReference>
<dbReference type="GO" id="GO:0046872">
    <property type="term" value="F:metal ion binding"/>
    <property type="evidence" value="ECO:0007669"/>
    <property type="project" value="UniProtKB-KW"/>
</dbReference>
<dbReference type="InterPro" id="IPR005805">
    <property type="entry name" value="Rieske_Fe-S_prot_C"/>
</dbReference>
<keyword evidence="2" id="KW-0479">Metal-binding</keyword>
<dbReference type="PRINTS" id="PR00162">
    <property type="entry name" value="RIESKE"/>
</dbReference>
<dbReference type="CDD" id="cd03477">
    <property type="entry name" value="Rieske_YhfW_C"/>
    <property type="match status" value="1"/>
</dbReference>